<evidence type="ECO:0000259" key="11">
    <source>
        <dbReference type="Pfam" id="PF12241"/>
    </source>
</evidence>
<dbReference type="EMBL" id="DSVL01000401">
    <property type="protein sequence ID" value="HFH30400.1"/>
    <property type="molecule type" value="Genomic_DNA"/>
</dbReference>
<evidence type="ECO:0000256" key="7">
    <source>
        <dbReference type="ARBA" id="ARBA00023160"/>
    </source>
</evidence>
<feature type="domain" description="Enoyl reductase FAD binding" evidence="10">
    <location>
        <begin position="340"/>
        <end position="403"/>
    </location>
</feature>
<dbReference type="GO" id="GO:0050343">
    <property type="term" value="F:trans-2-enoyl-CoA reductase (NADH) activity"/>
    <property type="evidence" value="ECO:0007669"/>
    <property type="project" value="UniProtKB-UniRule"/>
</dbReference>
<comment type="caution">
    <text evidence="13">The sequence shown here is derived from an EMBL/GenBank/DDBJ whole genome shotgun (WGS) entry which is preliminary data.</text>
</comment>
<comment type="pathway">
    <text evidence="9">Lipid metabolism; fatty acid biosynthesis.</text>
</comment>
<dbReference type="NCBIfam" id="NF010177">
    <property type="entry name" value="PRK13656.1"/>
    <property type="match status" value="1"/>
</dbReference>
<accession>A0A7C3I2S0</accession>
<dbReference type="Pfam" id="PF12242">
    <property type="entry name" value="Eno-Rase_NADH_b"/>
    <property type="match status" value="1"/>
</dbReference>
<dbReference type="Pfam" id="PF12241">
    <property type="entry name" value="Enoyl_reductase"/>
    <property type="match status" value="1"/>
</dbReference>
<dbReference type="InterPro" id="IPR010758">
    <property type="entry name" value="Trans-2-enoyl-CoA_reductase"/>
</dbReference>
<comment type="similarity">
    <text evidence="9">Belongs to the TER reductase family.</text>
</comment>
<dbReference type="PANTHER" id="PTHR37480">
    <property type="entry name" value="ENOYL-[ACYL-CARRIER-PROTEIN] REDUCTASE [NADH]"/>
    <property type="match status" value="1"/>
</dbReference>
<keyword evidence="3 9" id="KW-0276">Fatty acid metabolism</keyword>
<comment type="catalytic activity">
    <reaction evidence="8 9">
        <text>a 2,3-saturated acyl-CoA + NAD(+) = a (2E)-enoyl-CoA + NADH + H(+)</text>
        <dbReference type="Rhea" id="RHEA:18177"/>
        <dbReference type="ChEBI" id="CHEBI:15378"/>
        <dbReference type="ChEBI" id="CHEBI:57540"/>
        <dbReference type="ChEBI" id="CHEBI:57945"/>
        <dbReference type="ChEBI" id="CHEBI:58856"/>
        <dbReference type="ChEBI" id="CHEBI:65111"/>
        <dbReference type="EC" id="1.3.1.44"/>
    </reaction>
</comment>
<dbReference type="InterPro" id="IPR024910">
    <property type="entry name" value="Enoyl-CoA_Rdtase_cat_dom"/>
</dbReference>
<feature type="binding site" evidence="9">
    <location>
        <begin position="283"/>
        <end position="285"/>
    </location>
    <ligand>
        <name>NAD(+)</name>
        <dbReference type="ChEBI" id="CHEBI:57540"/>
    </ligand>
</feature>
<dbReference type="GO" id="GO:0006633">
    <property type="term" value="P:fatty acid biosynthetic process"/>
    <property type="evidence" value="ECO:0007669"/>
    <property type="project" value="UniProtKB-UniRule"/>
</dbReference>
<dbReference type="HAMAP" id="MF_01838">
    <property type="entry name" value="FabV_reductase"/>
    <property type="match status" value="1"/>
</dbReference>
<feature type="binding site" evidence="9">
    <location>
        <position position="235"/>
    </location>
    <ligand>
        <name>substrate</name>
    </ligand>
</feature>
<feature type="binding site" evidence="9">
    <location>
        <begin position="149"/>
        <end position="150"/>
    </location>
    <ligand>
        <name>NAD(+)</name>
        <dbReference type="ChEBI" id="CHEBI:57540"/>
    </ligand>
</feature>
<dbReference type="UniPathway" id="UPA00094"/>
<evidence type="ECO:0000259" key="10">
    <source>
        <dbReference type="Pfam" id="PF07055"/>
    </source>
</evidence>
<evidence type="ECO:0000256" key="4">
    <source>
        <dbReference type="ARBA" id="ARBA00023002"/>
    </source>
</evidence>
<evidence type="ECO:0000256" key="5">
    <source>
        <dbReference type="ARBA" id="ARBA00023027"/>
    </source>
</evidence>
<dbReference type="GO" id="GO:0004318">
    <property type="term" value="F:enoyl-[acyl-carrier-protein] reductase (NADH) activity"/>
    <property type="evidence" value="ECO:0007669"/>
    <property type="project" value="TreeGrafter"/>
</dbReference>
<feature type="binding site" evidence="9">
    <location>
        <begin position="78"/>
        <end position="79"/>
    </location>
    <ligand>
        <name>NAD(+)</name>
        <dbReference type="ChEBI" id="CHEBI:57540"/>
    </ligand>
</feature>
<keyword evidence="2 9" id="KW-0444">Lipid biosynthesis</keyword>
<evidence type="ECO:0000256" key="8">
    <source>
        <dbReference type="ARBA" id="ARBA00048302"/>
    </source>
</evidence>
<dbReference type="Gene3D" id="3.40.50.720">
    <property type="entry name" value="NAD(P)-binding Rossmann-like Domain"/>
    <property type="match status" value="1"/>
</dbReference>
<evidence type="ECO:0000259" key="12">
    <source>
        <dbReference type="Pfam" id="PF12242"/>
    </source>
</evidence>
<name>A0A7C3I2S0_9SPIR</name>
<evidence type="ECO:0000256" key="1">
    <source>
        <dbReference type="ARBA" id="ARBA00011245"/>
    </source>
</evidence>
<proteinExistence type="inferred from homology"/>
<dbReference type="AlphaFoldDB" id="A0A7C3I2S0"/>
<keyword evidence="6 9" id="KW-0443">Lipid metabolism</keyword>
<gene>
    <name evidence="9" type="primary">fabV</name>
    <name evidence="13" type="ORF">ENS59_12980</name>
</gene>
<keyword evidence="5 9" id="KW-0520">NAD</keyword>
<sequence>MQIKPMIRNNICLNSHPKGCLKMVQNQIEYVRKTMAGLSSTSGAPKLALVIGCSTGYGLASRIGAAFGYGAVTVGISFEKAGSPTKPGTPGWYDNLAFDAEAAKAGLISKTLDGDAFSNEMKDAAIAAIREVADKAGIPPQIDLVIYSLASPVRTDPRDGVMYRSVIKPIGQAYSGKTMDMLTGKISIASAEPATEEEIAHTVKVMGGEDWELWIDALSAAGVLAPKVRTLAYTYIGPELSWAIYKNGTIGKAKEHLEKTSHILNDRLSKTGGAAWVSVNKALVTRASAVIPIIPLYISALFKVMKEKGLHEGCIEQLVRLYKERLYAGEGALNANKVPTDQERRIRIDDWEMREDVQKETKARMETITEENLFTLADVEGFKHDFLEAHGFDVAGVDYEADVDPSTI</sequence>
<keyword evidence="7 9" id="KW-0275">Fatty acid biosynthesis</keyword>
<evidence type="ECO:0000256" key="6">
    <source>
        <dbReference type="ARBA" id="ARBA00023098"/>
    </source>
</evidence>
<dbReference type="NCBIfam" id="NF043048">
    <property type="entry name" value="EnoyACPredFabV"/>
    <property type="match status" value="1"/>
</dbReference>
<feature type="binding site" evidence="9">
    <location>
        <begin position="52"/>
        <end position="57"/>
    </location>
    <ligand>
        <name>NAD(+)</name>
        <dbReference type="ChEBI" id="CHEBI:57540"/>
    </ligand>
</feature>
<protein>
    <recommendedName>
        <fullName evidence="9">Trans-2-enoyl-CoA reductase [NADH]</fullName>
        <shortName evidence="9">TER</shortName>
        <ecNumber evidence="9">1.3.1.44</ecNumber>
    </recommendedName>
</protein>
<dbReference type="InterPro" id="IPR024906">
    <property type="entry name" value="Eno_Rdtase_FAD-bd_dom"/>
</dbReference>
<reference evidence="13" key="1">
    <citation type="journal article" date="2020" name="mSystems">
        <title>Genome- and Community-Level Interaction Insights into Carbon Utilization and Element Cycling Functions of Hydrothermarchaeota in Hydrothermal Sediment.</title>
        <authorList>
            <person name="Zhou Z."/>
            <person name="Liu Y."/>
            <person name="Xu W."/>
            <person name="Pan J."/>
            <person name="Luo Z.H."/>
            <person name="Li M."/>
        </authorList>
    </citation>
    <scope>NUCLEOTIDE SEQUENCE [LARGE SCALE GENOMIC DNA]</scope>
    <source>
        <strain evidence="13">SpSt-503</strain>
    </source>
</reference>
<dbReference type="InterPro" id="IPR050048">
    <property type="entry name" value="FabV-like_NADH_b"/>
</dbReference>
<dbReference type="Pfam" id="PF07055">
    <property type="entry name" value="Eno-Rase_FAD_bd"/>
    <property type="match status" value="1"/>
</dbReference>
<feature type="binding site" evidence="9">
    <location>
        <begin position="115"/>
        <end position="116"/>
    </location>
    <ligand>
        <name>NAD(+)</name>
        <dbReference type="ChEBI" id="CHEBI:57540"/>
    </ligand>
</feature>
<evidence type="ECO:0000313" key="13">
    <source>
        <dbReference type="EMBL" id="HFH30400.1"/>
    </source>
</evidence>
<evidence type="ECO:0000256" key="2">
    <source>
        <dbReference type="ARBA" id="ARBA00022516"/>
    </source>
</evidence>
<feature type="domain" description="Trans-2-enoyl-CoA reductase-like NAD(P)H binding" evidence="12">
    <location>
        <begin position="3"/>
        <end position="83"/>
    </location>
</feature>
<evidence type="ECO:0000256" key="9">
    <source>
        <dbReference type="HAMAP-Rule" id="MF_01838"/>
    </source>
</evidence>
<comment type="subunit">
    <text evidence="1 9">Monomer.</text>
</comment>
<dbReference type="EC" id="1.3.1.44" evidence="9"/>
<organism evidence="13">
    <name type="scientific">Gracilinema caldarium</name>
    <dbReference type="NCBI Taxonomy" id="215591"/>
    <lineage>
        <taxon>Bacteria</taxon>
        <taxon>Pseudomonadati</taxon>
        <taxon>Spirochaetota</taxon>
        <taxon>Spirochaetia</taxon>
        <taxon>Spirochaetales</taxon>
        <taxon>Breznakiellaceae</taxon>
        <taxon>Gracilinema</taxon>
    </lineage>
</organism>
<feature type="binding site" evidence="9">
    <location>
        <position position="254"/>
    </location>
    <ligand>
        <name>NAD(+)</name>
        <dbReference type="ChEBI" id="CHEBI:57540"/>
    </ligand>
</feature>
<keyword evidence="4 9" id="KW-0560">Oxidoreductase</keyword>
<evidence type="ECO:0000256" key="3">
    <source>
        <dbReference type="ARBA" id="ARBA00022832"/>
    </source>
</evidence>
<feature type="domain" description="Trans-2-enoyl-CoA reductase catalytic" evidence="11">
    <location>
        <begin position="86"/>
        <end position="327"/>
    </location>
</feature>
<comment type="function">
    <text evidence="9">Involved in the fatty acid synthesis (FAS II). Catalyzes the reduction of a carbon-carbon double bond in an enoyl moiety that is covalently linked to a coenzyme A (CoA).</text>
</comment>
<dbReference type="PANTHER" id="PTHR37480:SF1">
    <property type="entry name" value="ENOYL-[ACYL-CARRIER-PROTEIN] REDUCTASE [NADH]"/>
    <property type="match status" value="1"/>
</dbReference>
<dbReference type="GO" id="GO:0051287">
    <property type="term" value="F:NAD binding"/>
    <property type="evidence" value="ECO:0007669"/>
    <property type="project" value="UniProtKB-UniRule"/>
</dbReference>
<feature type="active site" description="Proton donor" evidence="9">
    <location>
        <position position="245"/>
    </location>
</feature>
<feature type="site" description="Plays an important role in discriminating NADH against NADPH" evidence="9">
    <location>
        <position position="79"/>
    </location>
</feature>